<gene>
    <name evidence="1" type="primary">VP5</name>
</gene>
<protein>
    <submittedName>
        <fullName evidence="1">VP5</fullName>
    </submittedName>
</protein>
<evidence type="ECO:0000313" key="1">
    <source>
        <dbReference type="EMBL" id="BBA54726.1"/>
    </source>
</evidence>
<proteinExistence type="predicted"/>
<name>A0A292FVS5_9REOV</name>
<reference evidence="1" key="1">
    <citation type="journal article" date="2017" name="Virus Res.">
        <title>Isolation and characterization of Tarumizu tick virus: a new coltivirus from Haemaphysalis flava ticks in Japan.</title>
        <authorList>
            <person name="Fujita R."/>
            <person name="Ejiri H."/>
            <person name="Lim C.-K."/>
            <person name="Noda S."/>
            <person name="Yamauchi T."/>
            <person name="Watanabe M."/>
            <person name="Kobayashi D."/>
            <person name="Takayama-Ito M."/>
            <person name="Murota K."/>
            <person name="Posadas-Herrera G."/>
            <person name="Minami S."/>
            <person name="Kuwata R."/>
            <person name="Yamaguchi Y."/>
            <person name="Horiya M."/>
            <person name="Katayama Y."/>
            <person name="Shimoda H."/>
            <person name="Saijo M."/>
            <person name="Maeda K."/>
            <person name="Mizutani T."/>
            <person name="Isawa H."/>
            <person name="Sawabe K."/>
        </authorList>
    </citation>
    <scope>NUCLEOTIDE SEQUENCE</scope>
    <source>
        <strain evidence="1">13T117</strain>
    </source>
</reference>
<dbReference type="EMBL" id="LC275148">
    <property type="protein sequence ID" value="BBA54726.1"/>
    <property type="molecule type" value="Genomic_RNA"/>
</dbReference>
<sequence length="812" mass="89116">MSNQGLIHFFVLPEDCTIEINVRDKDGNVFDALSMMAFSTCGEVIVNGKKANHSHDIYDAASVARFGVLSLVERVAYHMCSGGDVAPLSALLKHVNAHWPKAQSHDLSNVLDELRQSQQGVLSALLTLETKIDWNSSAVADLSRMVGVMATGLVNQGALGPVRYEDGEPVPKSSLGAGYNYGGHDDEMSTVVYGPSGTRILRIENGEVVISREQKRINAIVPAATPSGVKYMPLLDRAGQPTGAGVMPHAVVHTGVERPTPLNVPARTLPALISPTVASLNPLSPEEGIKKQVNDLDTSRNASLPPVATLSAADPVHSPPPPVVSTSEKNAADAAVVERMAPHQQDRHRKTVKVTEAGVSAVVPPNYVEEKRKIDMQPYHSYGGAEPDHMMPLLYMKNRPMKHAFTIKMEGPAPSGCTLFRDDVTRGKPEIHPNITWWALDIGHVMDDGCAARHVRSNGDGTFIEAVVEFHSPKHQASYCLIVDSFRGPNGGMALFGYALQPLQLALGLNKHVGRFVLNYNDKFCFDDVPPDVHLPSNLGSTKARNVEHLLEDLRGWLSFNAGRVFSERLTHLYPLILAKREDDLVRAMEKYDGPTKYGSEVMPQYHHPTTIPRMMENAGKGSWGHVLNELNKACGLRTAKFGIGYDAARCCLREAGDKGEDVKVNMMLSLFHWRRRAINHVPRIAGMAMGVANGFKLDPLRPQSKRLSMLNDSAVCDQGYMCYDCGAVYATLSERRICSAVDFVLHHATALEGGYTLNTDLRVSFYSDSSDAFEGKPGATGWRQDWCRHKLVSVGTPYMRVVPFLRRIVER</sequence>
<accession>A0A292FVS5</accession>
<organism evidence="1">
    <name type="scientific">Tarumizu tick virus</name>
    <dbReference type="NCBI Taxonomy" id="2014339"/>
    <lineage>
        <taxon>Viruses</taxon>
        <taxon>Riboviria</taxon>
        <taxon>Orthornavirae</taxon>
        <taxon>Duplornaviricota</taxon>
        <taxon>Resentoviricetes</taxon>
        <taxon>Reovirales</taxon>
        <taxon>Spinareoviridae</taxon>
        <taxon>Coltivirus</taxon>
        <taxon>Coltivirus tarumizuense</taxon>
        <taxon>Tarumizu coltivirus</taxon>
    </lineage>
</organism>